<feature type="transmembrane region" description="Helical" evidence="1">
    <location>
        <begin position="78"/>
        <end position="97"/>
    </location>
</feature>
<dbReference type="Proteomes" id="UP000327039">
    <property type="component" value="Unassembled WGS sequence"/>
</dbReference>
<feature type="transmembrane region" description="Helical" evidence="1">
    <location>
        <begin position="54"/>
        <end position="71"/>
    </location>
</feature>
<evidence type="ECO:0000313" key="4">
    <source>
        <dbReference type="Proteomes" id="UP000327039"/>
    </source>
</evidence>
<gene>
    <name evidence="3" type="ORF">F6B42_10125</name>
</gene>
<feature type="transmembrane region" description="Helical" evidence="1">
    <location>
        <begin position="103"/>
        <end position="127"/>
    </location>
</feature>
<name>A0A5J5ISL2_9MICO</name>
<sequence length="154" mass="16473">MIPTRRTGATLLVAYVVTLAFIALWPEPVDRGVSPLLHRLDEIVPWITYNRVEVTANVALFVPYGALLTFALGRSSHLVLPVAIVTTVGIEAAQTLLPERTTSVVDIIANTTGACLGLLAASAAVALRRRREARDAAHRPAGRMAVDGVGERRG</sequence>
<proteinExistence type="predicted"/>
<keyword evidence="4" id="KW-1185">Reference proteome</keyword>
<dbReference type="PANTHER" id="PTHR28008">
    <property type="entry name" value="DOMAIN PROTEIN, PUTATIVE (AFU_ORTHOLOGUE AFUA_3G10980)-RELATED"/>
    <property type="match status" value="1"/>
</dbReference>
<dbReference type="Pfam" id="PF04892">
    <property type="entry name" value="VanZ"/>
    <property type="match status" value="1"/>
</dbReference>
<evidence type="ECO:0000313" key="3">
    <source>
        <dbReference type="EMBL" id="KAA9087290.1"/>
    </source>
</evidence>
<dbReference type="InterPro" id="IPR006976">
    <property type="entry name" value="VanZ-like"/>
</dbReference>
<reference evidence="4" key="1">
    <citation type="submission" date="2019-09" db="EMBL/GenBank/DDBJ databases">
        <title>Mumia zhuanghuii sp. nov. isolated from the intestinal contents of plateau pika (Ochotona curzoniae) in the Qinghai-Tibet plateau of China.</title>
        <authorList>
            <person name="Tian Z."/>
        </authorList>
    </citation>
    <scope>NUCLEOTIDE SEQUENCE [LARGE SCALE GENOMIC DNA]</scope>
    <source>
        <strain evidence="4">DSM 25564</strain>
    </source>
</reference>
<feature type="domain" description="VanZ-like" evidence="2">
    <location>
        <begin position="13"/>
        <end position="122"/>
    </location>
</feature>
<evidence type="ECO:0000259" key="2">
    <source>
        <dbReference type="Pfam" id="PF04892"/>
    </source>
</evidence>
<dbReference type="AlphaFoldDB" id="A0A5J5ISL2"/>
<organism evidence="3 4">
    <name type="scientific">Microbacterium radiodurans</name>
    <dbReference type="NCBI Taxonomy" id="661398"/>
    <lineage>
        <taxon>Bacteria</taxon>
        <taxon>Bacillati</taxon>
        <taxon>Actinomycetota</taxon>
        <taxon>Actinomycetes</taxon>
        <taxon>Micrococcales</taxon>
        <taxon>Microbacteriaceae</taxon>
        <taxon>Microbacterium</taxon>
    </lineage>
</organism>
<keyword evidence="1" id="KW-0472">Membrane</keyword>
<dbReference type="RefSeq" id="WP_150419485.1">
    <property type="nucleotide sequence ID" value="NZ_VYRZ01000002.1"/>
</dbReference>
<dbReference type="PANTHER" id="PTHR28008:SF1">
    <property type="entry name" value="DOMAIN PROTEIN, PUTATIVE (AFU_ORTHOLOGUE AFUA_3G10980)-RELATED"/>
    <property type="match status" value="1"/>
</dbReference>
<keyword evidence="1" id="KW-0812">Transmembrane</keyword>
<accession>A0A5J5ISL2</accession>
<evidence type="ECO:0000256" key="1">
    <source>
        <dbReference type="SAM" id="Phobius"/>
    </source>
</evidence>
<comment type="caution">
    <text evidence="3">The sequence shown here is derived from an EMBL/GenBank/DDBJ whole genome shotgun (WGS) entry which is preliminary data.</text>
</comment>
<feature type="transmembrane region" description="Helical" evidence="1">
    <location>
        <begin position="7"/>
        <end position="25"/>
    </location>
</feature>
<keyword evidence="1" id="KW-1133">Transmembrane helix</keyword>
<dbReference type="EMBL" id="VYRZ01000002">
    <property type="protein sequence ID" value="KAA9087290.1"/>
    <property type="molecule type" value="Genomic_DNA"/>
</dbReference>
<protein>
    <submittedName>
        <fullName evidence="3">VanZ family protein</fullName>
    </submittedName>
</protein>
<dbReference type="OrthoDB" id="3787741at2"/>